<comment type="caution">
    <text evidence="2">The sequence shown here is derived from an EMBL/GenBank/DDBJ whole genome shotgun (WGS) entry which is preliminary data.</text>
</comment>
<evidence type="ECO:0000313" key="2">
    <source>
        <dbReference type="EMBL" id="NYA71961.1"/>
    </source>
</evidence>
<dbReference type="Proteomes" id="UP000535020">
    <property type="component" value="Unassembled WGS sequence"/>
</dbReference>
<dbReference type="InterPro" id="IPR026444">
    <property type="entry name" value="Secre_tail"/>
</dbReference>
<dbReference type="RefSeq" id="WP_176006771.1">
    <property type="nucleotide sequence ID" value="NZ_JABWMI010000015.1"/>
</dbReference>
<dbReference type="EMBL" id="JACBJI010000006">
    <property type="protein sequence ID" value="NYA71961.1"/>
    <property type="molecule type" value="Genomic_DNA"/>
</dbReference>
<protein>
    <submittedName>
        <fullName evidence="2">T9SS type A sorting domain-containing protein</fullName>
    </submittedName>
</protein>
<name>A0A7Y8Y3R3_9FLAO</name>
<keyword evidence="1" id="KW-0732">Signal</keyword>
<organism evidence="2 3">
    <name type="scientific">Flavobacterium agri</name>
    <dbReference type="NCBI Taxonomy" id="2743471"/>
    <lineage>
        <taxon>Bacteria</taxon>
        <taxon>Pseudomonadati</taxon>
        <taxon>Bacteroidota</taxon>
        <taxon>Flavobacteriia</taxon>
        <taxon>Flavobacteriales</taxon>
        <taxon>Flavobacteriaceae</taxon>
        <taxon>Flavobacterium</taxon>
    </lineage>
</organism>
<dbReference type="AlphaFoldDB" id="A0A7Y8Y3R3"/>
<reference evidence="2 3" key="1">
    <citation type="submission" date="2020-07" db="EMBL/GenBank/DDBJ databases">
        <authorList>
            <person name="Sun Q."/>
        </authorList>
    </citation>
    <scope>NUCLEOTIDE SEQUENCE [LARGE SCALE GENOMIC DNA]</scope>
    <source>
        <strain evidence="2 3">MAH-1</strain>
    </source>
</reference>
<gene>
    <name evidence="2" type="ORF">HZF10_13610</name>
</gene>
<keyword evidence="3" id="KW-1185">Reference proteome</keyword>
<evidence type="ECO:0000313" key="3">
    <source>
        <dbReference type="Proteomes" id="UP000535020"/>
    </source>
</evidence>
<dbReference type="NCBIfam" id="TIGR04183">
    <property type="entry name" value="Por_Secre_tail"/>
    <property type="match status" value="1"/>
</dbReference>
<evidence type="ECO:0000256" key="1">
    <source>
        <dbReference type="ARBA" id="ARBA00022729"/>
    </source>
</evidence>
<sequence length="47" mass="5269">MLGQRLESRTVRSGTDLTLNVSGYSIGVYIVNVRYGNKVSSFKFVKQ</sequence>
<proteinExistence type="predicted"/>
<accession>A0A7Y8Y3R3</accession>